<dbReference type="RefSeq" id="WP_407991540.1">
    <property type="nucleotide sequence ID" value="NZ_AP035881.2"/>
</dbReference>
<reference evidence="1" key="1">
    <citation type="submission" date="2024-07" db="EMBL/GenBank/DDBJ databases">
        <title>Complete genome sequences of cellulolytic bacteria, Kitasatospora sp. CMC57 and Streptomyces sp. CMC78, isolated from Japanese agricultural soil.</title>
        <authorList>
            <person name="Hashimoto T."/>
            <person name="Ito M."/>
            <person name="Iwamoto M."/>
            <person name="Fukahori D."/>
            <person name="Shoda T."/>
            <person name="Sakoda M."/>
            <person name="Morohoshi T."/>
            <person name="Mitsuboshi M."/>
            <person name="Nishizawa T."/>
        </authorList>
    </citation>
    <scope>NUCLEOTIDE SEQUENCE</scope>
    <source>
        <strain evidence="1">CMC57</strain>
    </source>
</reference>
<accession>A0AB33K1M3</accession>
<dbReference type="EMBL" id="AP035881">
    <property type="protein sequence ID" value="BFP49429.1"/>
    <property type="molecule type" value="Genomic_DNA"/>
</dbReference>
<organism evidence="1">
    <name type="scientific">Kitasatospora sp. CMC57</name>
    <dbReference type="NCBI Taxonomy" id="3231513"/>
    <lineage>
        <taxon>Bacteria</taxon>
        <taxon>Bacillati</taxon>
        <taxon>Actinomycetota</taxon>
        <taxon>Actinomycetes</taxon>
        <taxon>Kitasatosporales</taxon>
        <taxon>Streptomycetaceae</taxon>
        <taxon>Kitasatospora</taxon>
    </lineage>
</organism>
<gene>
    <name evidence="1" type="ORF">KCMC57_57970</name>
</gene>
<sequence length="137" mass="14980">MSIKTTIGDLIEDAERQIRDGAWVVREGEQLLARRAAEGLTEAIDVPADRQSLPDTLRLEDLREALAVLAITLARTHGHLAWFLGGASTALSAILQWRSLPAAPGYDFHTTIPTPDQYTDAEEAVTLLHDALLRIAT</sequence>
<name>A0AB33K1M3_9ACTN</name>
<evidence type="ECO:0000313" key="1">
    <source>
        <dbReference type="EMBL" id="BFP49429.1"/>
    </source>
</evidence>
<proteinExistence type="predicted"/>
<dbReference type="AlphaFoldDB" id="A0AB33K1M3"/>
<protein>
    <submittedName>
        <fullName evidence="1">Uncharacterized protein</fullName>
    </submittedName>
</protein>